<name>A0ACA9NHG6_9GLOM</name>
<gene>
    <name evidence="1" type="ORF">ACOLOM_LOCUS8371</name>
</gene>
<keyword evidence="2" id="KW-1185">Reference proteome</keyword>
<reference evidence="1" key="1">
    <citation type="submission" date="2021-06" db="EMBL/GenBank/DDBJ databases">
        <authorList>
            <person name="Kallberg Y."/>
            <person name="Tangrot J."/>
            <person name="Rosling A."/>
        </authorList>
    </citation>
    <scope>NUCLEOTIDE SEQUENCE</scope>
    <source>
        <strain evidence="1">CL356</strain>
    </source>
</reference>
<evidence type="ECO:0000313" key="1">
    <source>
        <dbReference type="EMBL" id="CAG8655010.1"/>
    </source>
</evidence>
<dbReference type="Proteomes" id="UP000789525">
    <property type="component" value="Unassembled WGS sequence"/>
</dbReference>
<comment type="caution">
    <text evidence="1">The sequence shown here is derived from an EMBL/GenBank/DDBJ whole genome shotgun (WGS) entry which is preliminary data.</text>
</comment>
<organism evidence="1 2">
    <name type="scientific">Acaulospora colombiana</name>
    <dbReference type="NCBI Taxonomy" id="27376"/>
    <lineage>
        <taxon>Eukaryota</taxon>
        <taxon>Fungi</taxon>
        <taxon>Fungi incertae sedis</taxon>
        <taxon>Mucoromycota</taxon>
        <taxon>Glomeromycotina</taxon>
        <taxon>Glomeromycetes</taxon>
        <taxon>Diversisporales</taxon>
        <taxon>Acaulosporaceae</taxon>
        <taxon>Acaulospora</taxon>
    </lineage>
</organism>
<evidence type="ECO:0000313" key="2">
    <source>
        <dbReference type="Proteomes" id="UP000789525"/>
    </source>
</evidence>
<dbReference type="EMBL" id="CAJVPT010021424">
    <property type="protein sequence ID" value="CAG8655010.1"/>
    <property type="molecule type" value="Genomic_DNA"/>
</dbReference>
<proteinExistence type="predicted"/>
<protein>
    <submittedName>
        <fullName evidence="1">2943_t:CDS:1</fullName>
    </submittedName>
</protein>
<accession>A0ACA9NHG6</accession>
<sequence>MDSPSEGRTIADQRQENGSILQAPIALESGALNPRVTLVRVSIQKEGPDSNIKSQQW</sequence>